<evidence type="ECO:0000313" key="10">
    <source>
        <dbReference type="Proteomes" id="UP000313359"/>
    </source>
</evidence>
<dbReference type="Gene3D" id="1.20.1050.130">
    <property type="match status" value="1"/>
</dbReference>
<dbReference type="PROSITE" id="PS50404">
    <property type="entry name" value="GST_NTER"/>
    <property type="match status" value="1"/>
</dbReference>
<keyword evidence="10" id="KW-1185">Reference proteome</keyword>
<dbReference type="AlphaFoldDB" id="A0A5C2SEY3"/>
<dbReference type="InterPro" id="IPR036282">
    <property type="entry name" value="Glutathione-S-Trfase_C_sf"/>
</dbReference>
<dbReference type="InterPro" id="IPR004045">
    <property type="entry name" value="Glutathione_S-Trfase_N"/>
</dbReference>
<dbReference type="PANTHER" id="PTHR44051">
    <property type="entry name" value="GLUTATHIONE S-TRANSFERASE-RELATED"/>
    <property type="match status" value="1"/>
</dbReference>
<evidence type="ECO:0000313" key="9">
    <source>
        <dbReference type="EMBL" id="RPD62373.1"/>
    </source>
</evidence>
<sequence length="227" mass="26296">MSHGKHFTLYSNQGGPNGWKVVMVLEELGLSYETIYLDLYKEESKSPEFLKVNPNGRIPALIDHKNDDFVIWESDAIMLYLVDKYDTEHKISAAETNGKYHQLQWLFFQASGQGPYFGQAGWFKLFHPEKVPSAQQRYQKEILRVWGVLDSVLSKREWLVGDKCTIADLSFVPWDLTALKFLMTDYEGFSEETFQKDFPAVKRWHTAMMTREAVVKTWAVRNAANKA</sequence>
<dbReference type="SFLD" id="SFLDS00019">
    <property type="entry name" value="Glutathione_Transferase_(cytos"/>
    <property type="match status" value="1"/>
</dbReference>
<organism evidence="9 10">
    <name type="scientific">Lentinus tigrinus ALCF2SS1-6</name>
    <dbReference type="NCBI Taxonomy" id="1328759"/>
    <lineage>
        <taxon>Eukaryota</taxon>
        <taxon>Fungi</taxon>
        <taxon>Dikarya</taxon>
        <taxon>Basidiomycota</taxon>
        <taxon>Agaricomycotina</taxon>
        <taxon>Agaricomycetes</taxon>
        <taxon>Polyporales</taxon>
        <taxon>Polyporaceae</taxon>
        <taxon>Lentinus</taxon>
    </lineage>
</organism>
<evidence type="ECO:0000259" key="8">
    <source>
        <dbReference type="PROSITE" id="PS50405"/>
    </source>
</evidence>
<dbReference type="Pfam" id="PF02798">
    <property type="entry name" value="GST_N"/>
    <property type="match status" value="1"/>
</dbReference>
<evidence type="ECO:0000259" key="7">
    <source>
        <dbReference type="PROSITE" id="PS50404"/>
    </source>
</evidence>
<evidence type="ECO:0000256" key="5">
    <source>
        <dbReference type="ARBA" id="ARBA00060024"/>
    </source>
</evidence>
<dbReference type="STRING" id="1328759.A0A5C2SEY3"/>
<dbReference type="SFLD" id="SFLDG00358">
    <property type="entry name" value="Main_(cytGST)"/>
    <property type="match status" value="1"/>
</dbReference>
<dbReference type="EMBL" id="ML122259">
    <property type="protein sequence ID" value="RPD62373.1"/>
    <property type="molecule type" value="Genomic_DNA"/>
</dbReference>
<evidence type="ECO:0000256" key="4">
    <source>
        <dbReference type="ARBA" id="ARBA00047960"/>
    </source>
</evidence>
<dbReference type="GO" id="GO:0004364">
    <property type="term" value="F:glutathione transferase activity"/>
    <property type="evidence" value="ECO:0007669"/>
    <property type="project" value="UniProtKB-EC"/>
</dbReference>
<name>A0A5C2SEY3_9APHY</name>
<dbReference type="OrthoDB" id="422574at2759"/>
<gene>
    <name evidence="9" type="ORF">L227DRAFT_523098</name>
</gene>
<comment type="similarity">
    <text evidence="1 6">Belongs to the GST superfamily.</text>
</comment>
<evidence type="ECO:0000256" key="6">
    <source>
        <dbReference type="RuleBase" id="RU003494"/>
    </source>
</evidence>
<dbReference type="PROSITE" id="PS50405">
    <property type="entry name" value="GST_CTER"/>
    <property type="match status" value="1"/>
</dbReference>
<dbReference type="SFLD" id="SFLDG01151">
    <property type="entry name" value="Main.2:_Nu-like"/>
    <property type="match status" value="1"/>
</dbReference>
<dbReference type="FunFam" id="3.40.30.10:FF:000039">
    <property type="entry name" value="Glutathione S-transferase domain"/>
    <property type="match status" value="1"/>
</dbReference>
<dbReference type="Proteomes" id="UP000313359">
    <property type="component" value="Unassembled WGS sequence"/>
</dbReference>
<dbReference type="InterPro" id="IPR010987">
    <property type="entry name" value="Glutathione-S-Trfase_C-like"/>
</dbReference>
<evidence type="ECO:0000256" key="2">
    <source>
        <dbReference type="ARBA" id="ARBA00012452"/>
    </source>
</evidence>
<dbReference type="GO" id="GO:0005737">
    <property type="term" value="C:cytoplasm"/>
    <property type="evidence" value="ECO:0007669"/>
    <property type="project" value="UniProtKB-ARBA"/>
</dbReference>
<feature type="domain" description="GST N-terminal" evidence="7">
    <location>
        <begin position="5"/>
        <end position="89"/>
    </location>
</feature>
<proteinExistence type="inferred from homology"/>
<dbReference type="EC" id="2.5.1.18" evidence="2"/>
<dbReference type="InterPro" id="IPR004046">
    <property type="entry name" value="GST_C"/>
</dbReference>
<dbReference type="Pfam" id="PF00043">
    <property type="entry name" value="GST_C"/>
    <property type="match status" value="1"/>
</dbReference>
<evidence type="ECO:0000256" key="1">
    <source>
        <dbReference type="ARBA" id="ARBA00007409"/>
    </source>
</evidence>
<keyword evidence="3 9" id="KW-0808">Transferase</keyword>
<dbReference type="SUPFAM" id="SSF52833">
    <property type="entry name" value="Thioredoxin-like"/>
    <property type="match status" value="1"/>
</dbReference>
<dbReference type="GO" id="GO:0005634">
    <property type="term" value="C:nucleus"/>
    <property type="evidence" value="ECO:0007669"/>
    <property type="project" value="UniProtKB-ARBA"/>
</dbReference>
<dbReference type="FunFam" id="1.20.1050.130:FF:000016">
    <property type="entry name" value="Glutathione S-transferase 1"/>
    <property type="match status" value="1"/>
</dbReference>
<comment type="catalytic activity">
    <reaction evidence="4">
        <text>RX + glutathione = an S-substituted glutathione + a halide anion + H(+)</text>
        <dbReference type="Rhea" id="RHEA:16437"/>
        <dbReference type="ChEBI" id="CHEBI:15378"/>
        <dbReference type="ChEBI" id="CHEBI:16042"/>
        <dbReference type="ChEBI" id="CHEBI:17792"/>
        <dbReference type="ChEBI" id="CHEBI:57925"/>
        <dbReference type="ChEBI" id="CHEBI:90779"/>
        <dbReference type="EC" id="2.5.1.18"/>
    </reaction>
</comment>
<comment type="function">
    <text evidence="5">Involved in the oxidative stress response and detoxification.</text>
</comment>
<dbReference type="PANTHER" id="PTHR44051:SF3">
    <property type="entry name" value="TRANSCRIPTIONAL REGULATOR URE2"/>
    <property type="match status" value="1"/>
</dbReference>
<dbReference type="SUPFAM" id="SSF47616">
    <property type="entry name" value="GST C-terminal domain-like"/>
    <property type="match status" value="1"/>
</dbReference>
<feature type="domain" description="GST C-terminal" evidence="8">
    <location>
        <begin position="95"/>
        <end position="227"/>
    </location>
</feature>
<dbReference type="InterPro" id="IPR040079">
    <property type="entry name" value="Glutathione_S-Trfase"/>
</dbReference>
<protein>
    <recommendedName>
        <fullName evidence="2">glutathione transferase</fullName>
        <ecNumber evidence="2">2.5.1.18</ecNumber>
    </recommendedName>
</protein>
<dbReference type="InterPro" id="IPR036249">
    <property type="entry name" value="Thioredoxin-like_sf"/>
</dbReference>
<accession>A0A5C2SEY3</accession>
<reference evidence="9" key="1">
    <citation type="journal article" date="2018" name="Genome Biol. Evol.">
        <title>Genomics and development of Lentinus tigrinus, a white-rot wood-decaying mushroom with dimorphic fruiting bodies.</title>
        <authorList>
            <person name="Wu B."/>
            <person name="Xu Z."/>
            <person name="Knudson A."/>
            <person name="Carlson A."/>
            <person name="Chen N."/>
            <person name="Kovaka S."/>
            <person name="LaButti K."/>
            <person name="Lipzen A."/>
            <person name="Pennachio C."/>
            <person name="Riley R."/>
            <person name="Schakwitz W."/>
            <person name="Umezawa K."/>
            <person name="Ohm R.A."/>
            <person name="Grigoriev I.V."/>
            <person name="Nagy L.G."/>
            <person name="Gibbons J."/>
            <person name="Hibbett D."/>
        </authorList>
    </citation>
    <scope>NUCLEOTIDE SEQUENCE [LARGE SCALE GENOMIC DNA]</scope>
    <source>
        <strain evidence="9">ALCF2SS1-6</strain>
    </source>
</reference>
<dbReference type="CDD" id="cd03048">
    <property type="entry name" value="GST_N_Ure2p_like"/>
    <property type="match status" value="1"/>
</dbReference>
<evidence type="ECO:0000256" key="3">
    <source>
        <dbReference type="ARBA" id="ARBA00022679"/>
    </source>
</evidence>